<proteinExistence type="predicted"/>
<evidence type="ECO:0000313" key="2">
    <source>
        <dbReference type="EMBL" id="QKQ46834.1"/>
    </source>
</evidence>
<dbReference type="Gene3D" id="2.60.40.3940">
    <property type="match status" value="1"/>
</dbReference>
<sequence>MATRIYKTPFAATGDKEALATADQPDGKVSLQAGWTPDYELPNNNANYRPVGRAEMNGVLNELTAALGELQLTGFAKWQVVDGGWPLGALVKHGSATYSSLIGNNSDEPGNGSGTWVPVLTNDASTTVAGILRLATTAMAQAMTDDATALTPKKLAEAFKGPNQSLLLNGFQNTPGGLLTQWCAISGPTGGTAVATFPVAFPNAVLHAMAFYVAGSDPGASTPPSIGGTIYGALSLTSANVRFGPGFSSCRVLAWGY</sequence>
<dbReference type="Proteomes" id="UP000509782">
    <property type="component" value="Chromosome"/>
</dbReference>
<evidence type="ECO:0000313" key="3">
    <source>
        <dbReference type="Proteomes" id="UP000509782"/>
    </source>
</evidence>
<dbReference type="RefSeq" id="WP_174716123.1">
    <property type="nucleotide sequence ID" value="NZ_CP054569.1"/>
</dbReference>
<dbReference type="EMBL" id="CP054569">
    <property type="protein sequence ID" value="QKQ46834.1"/>
    <property type="molecule type" value="Genomic_DNA"/>
</dbReference>
<accession>A0A6N0JIC9</accession>
<gene>
    <name evidence="2" type="ORF">FOC81_09080</name>
</gene>
<reference evidence="2 3" key="1">
    <citation type="submission" date="2020-05" db="EMBL/GenBank/DDBJ databases">
        <title>FDA dAtabase for Regulatory Grade micrObial Sequences (FDA-ARGOS): Supporting development and validation of Infectious Disease Dx tests.</title>
        <authorList>
            <person name="Sproer C."/>
            <person name="Gronow S."/>
            <person name="Severitt S."/>
            <person name="Schroder I."/>
            <person name="Tallon L."/>
            <person name="Sadzewicz L."/>
            <person name="Zhao X."/>
            <person name="Vavikolanu K."/>
            <person name="Mehta A."/>
            <person name="Aluvathingal J."/>
            <person name="Nadendla S."/>
            <person name="Myers T."/>
            <person name="Yan Y."/>
            <person name="Sichtig H."/>
        </authorList>
    </citation>
    <scope>NUCLEOTIDE SEQUENCE [LARGE SCALE GENOMIC DNA]</scope>
    <source>
        <strain evidence="2 3">FDAARGOS_787</strain>
    </source>
</reference>
<dbReference type="Pfam" id="PF21882">
    <property type="entry name" value="Gp53-like_C"/>
    <property type="match status" value="1"/>
</dbReference>
<organism evidence="2 3">
    <name type="scientific">Achromobacter denitrificans</name>
    <name type="common">Alcaligenes denitrificans</name>
    <dbReference type="NCBI Taxonomy" id="32002"/>
    <lineage>
        <taxon>Bacteria</taxon>
        <taxon>Pseudomonadati</taxon>
        <taxon>Pseudomonadota</taxon>
        <taxon>Betaproteobacteria</taxon>
        <taxon>Burkholderiales</taxon>
        <taxon>Alcaligenaceae</taxon>
        <taxon>Achromobacter</taxon>
    </lineage>
</organism>
<evidence type="ECO:0000259" key="1">
    <source>
        <dbReference type="Pfam" id="PF21882"/>
    </source>
</evidence>
<feature type="domain" description="Putative tail fiber protein gp53-like C-terminal" evidence="1">
    <location>
        <begin position="175"/>
        <end position="218"/>
    </location>
</feature>
<protein>
    <recommendedName>
        <fullName evidence="1">Putative tail fiber protein gp53-like C-terminal domain-containing protein</fullName>
    </recommendedName>
</protein>
<dbReference type="InterPro" id="IPR054075">
    <property type="entry name" value="Gp53-like_C"/>
</dbReference>
<name>A0A6N0JIC9_ACHDE</name>
<dbReference type="AlphaFoldDB" id="A0A6N0JIC9"/>